<keyword evidence="3" id="KW-1185">Reference proteome</keyword>
<evidence type="ECO:0000259" key="1">
    <source>
        <dbReference type="PROSITE" id="PS50801"/>
    </source>
</evidence>
<proteinExistence type="predicted"/>
<gene>
    <name evidence="2" type="ORF">HNP76_002647</name>
</gene>
<dbReference type="GO" id="GO:0043856">
    <property type="term" value="F:anti-sigma factor antagonist activity"/>
    <property type="evidence" value="ECO:0007669"/>
    <property type="project" value="TreeGrafter"/>
</dbReference>
<protein>
    <submittedName>
        <fullName evidence="2">Anti-sigma B factor antagonist</fullName>
    </submittedName>
</protein>
<dbReference type="Proteomes" id="UP000518887">
    <property type="component" value="Unassembled WGS sequence"/>
</dbReference>
<dbReference type="InterPro" id="IPR002645">
    <property type="entry name" value="STAS_dom"/>
</dbReference>
<name>A0A7W8GBN0_9SPIR</name>
<sequence>MDIKTNKVADGIEMIVTGRLDTNTALELEMALKALPQAKQTLHLDLSGIEYVSSAGLRVILLAHKIMLPQGGKMVLRQPSEFCRQVLGATGMDGILAFE</sequence>
<organism evidence="2 3">
    <name type="scientific">Treponema ruminis</name>
    <dbReference type="NCBI Taxonomy" id="744515"/>
    <lineage>
        <taxon>Bacteria</taxon>
        <taxon>Pseudomonadati</taxon>
        <taxon>Spirochaetota</taxon>
        <taxon>Spirochaetia</taxon>
        <taxon>Spirochaetales</taxon>
        <taxon>Treponemataceae</taxon>
        <taxon>Treponema</taxon>
    </lineage>
</organism>
<dbReference type="AlphaFoldDB" id="A0A7W8GBN0"/>
<dbReference type="Gene3D" id="3.30.750.24">
    <property type="entry name" value="STAS domain"/>
    <property type="match status" value="1"/>
</dbReference>
<dbReference type="EMBL" id="JACHFQ010000009">
    <property type="protein sequence ID" value="MBB5227249.1"/>
    <property type="molecule type" value="Genomic_DNA"/>
</dbReference>
<dbReference type="RefSeq" id="WP_184661299.1">
    <property type="nucleotide sequence ID" value="NZ_CP031518.1"/>
</dbReference>
<comment type="caution">
    <text evidence="2">The sequence shown here is derived from an EMBL/GenBank/DDBJ whole genome shotgun (WGS) entry which is preliminary data.</text>
</comment>
<dbReference type="PANTHER" id="PTHR33495">
    <property type="entry name" value="ANTI-SIGMA FACTOR ANTAGONIST TM_1081-RELATED-RELATED"/>
    <property type="match status" value="1"/>
</dbReference>
<evidence type="ECO:0000313" key="3">
    <source>
        <dbReference type="Proteomes" id="UP000518887"/>
    </source>
</evidence>
<dbReference type="Pfam" id="PF13466">
    <property type="entry name" value="STAS_2"/>
    <property type="match status" value="1"/>
</dbReference>
<dbReference type="PROSITE" id="PS50801">
    <property type="entry name" value="STAS"/>
    <property type="match status" value="1"/>
</dbReference>
<dbReference type="InterPro" id="IPR058548">
    <property type="entry name" value="MlaB-like_STAS"/>
</dbReference>
<evidence type="ECO:0000313" key="2">
    <source>
        <dbReference type="EMBL" id="MBB5227249.1"/>
    </source>
</evidence>
<accession>A0A7W8GBN0</accession>
<dbReference type="SUPFAM" id="SSF52091">
    <property type="entry name" value="SpoIIaa-like"/>
    <property type="match status" value="1"/>
</dbReference>
<feature type="domain" description="STAS" evidence="1">
    <location>
        <begin position="1"/>
        <end position="99"/>
    </location>
</feature>
<dbReference type="PANTHER" id="PTHR33495:SF2">
    <property type="entry name" value="ANTI-SIGMA FACTOR ANTAGONIST TM_1081-RELATED"/>
    <property type="match status" value="1"/>
</dbReference>
<dbReference type="InterPro" id="IPR036513">
    <property type="entry name" value="STAS_dom_sf"/>
</dbReference>
<reference evidence="2 3" key="1">
    <citation type="submission" date="2020-08" db="EMBL/GenBank/DDBJ databases">
        <title>Genomic Encyclopedia of Type Strains, Phase IV (KMG-IV): sequencing the most valuable type-strain genomes for metagenomic binning, comparative biology and taxonomic classification.</title>
        <authorList>
            <person name="Goeker M."/>
        </authorList>
    </citation>
    <scope>NUCLEOTIDE SEQUENCE [LARGE SCALE GENOMIC DNA]</scope>
    <source>
        <strain evidence="2 3">DSM 103462</strain>
    </source>
</reference>
<dbReference type="CDD" id="cd07043">
    <property type="entry name" value="STAS_anti-anti-sigma_factors"/>
    <property type="match status" value="1"/>
</dbReference>